<dbReference type="InParanoid" id="A0A0V0QGX9"/>
<comment type="caution">
    <text evidence="2">The sequence shown here is derived from an EMBL/GenBank/DDBJ whole genome shotgun (WGS) entry which is preliminary data.</text>
</comment>
<keyword evidence="1" id="KW-1133">Transmembrane helix</keyword>
<dbReference type="EMBL" id="LDAU01000170">
    <property type="protein sequence ID" value="KRX01454.1"/>
    <property type="molecule type" value="Genomic_DNA"/>
</dbReference>
<evidence type="ECO:0000313" key="3">
    <source>
        <dbReference type="Proteomes" id="UP000054937"/>
    </source>
</evidence>
<reference evidence="2 3" key="1">
    <citation type="journal article" date="2015" name="Sci. Rep.">
        <title>Genome of the facultative scuticociliatosis pathogen Pseudocohnilembus persalinus provides insight into its virulence through horizontal gene transfer.</title>
        <authorList>
            <person name="Xiong J."/>
            <person name="Wang G."/>
            <person name="Cheng J."/>
            <person name="Tian M."/>
            <person name="Pan X."/>
            <person name="Warren A."/>
            <person name="Jiang C."/>
            <person name="Yuan D."/>
            <person name="Miao W."/>
        </authorList>
    </citation>
    <scope>NUCLEOTIDE SEQUENCE [LARGE SCALE GENOMIC DNA]</scope>
    <source>
        <strain evidence="2">36N120E</strain>
    </source>
</reference>
<evidence type="ECO:0000313" key="2">
    <source>
        <dbReference type="EMBL" id="KRX01454.1"/>
    </source>
</evidence>
<dbReference type="Proteomes" id="UP000054937">
    <property type="component" value="Unassembled WGS sequence"/>
</dbReference>
<keyword evidence="1" id="KW-0812">Transmembrane</keyword>
<organism evidence="2 3">
    <name type="scientific">Pseudocohnilembus persalinus</name>
    <name type="common">Ciliate</name>
    <dbReference type="NCBI Taxonomy" id="266149"/>
    <lineage>
        <taxon>Eukaryota</taxon>
        <taxon>Sar</taxon>
        <taxon>Alveolata</taxon>
        <taxon>Ciliophora</taxon>
        <taxon>Intramacronucleata</taxon>
        <taxon>Oligohymenophorea</taxon>
        <taxon>Scuticociliatia</taxon>
        <taxon>Philasterida</taxon>
        <taxon>Pseudocohnilembidae</taxon>
        <taxon>Pseudocohnilembus</taxon>
    </lineage>
</organism>
<feature type="transmembrane region" description="Helical" evidence="1">
    <location>
        <begin position="26"/>
        <end position="44"/>
    </location>
</feature>
<protein>
    <submittedName>
        <fullName evidence="2">Uncharacterized protein</fullName>
    </submittedName>
</protein>
<feature type="transmembrane region" description="Helical" evidence="1">
    <location>
        <begin position="50"/>
        <end position="67"/>
    </location>
</feature>
<dbReference type="AlphaFoldDB" id="A0A0V0QGX9"/>
<gene>
    <name evidence="2" type="ORF">PPERSA_01357</name>
</gene>
<proteinExistence type="predicted"/>
<sequence length="107" mass="13061">MAQGNLTDLQYYNKIKRRFPYKQPQAMKYSFILGGFTGLIHSVLAKRLNYFVKHFLLVPIPIYLIICKEDYEVLYKYRHLEQEWLNNYNQEFSQILKKNNQQEQQHQ</sequence>
<keyword evidence="1" id="KW-0472">Membrane</keyword>
<accession>A0A0V0QGX9</accession>
<evidence type="ECO:0000256" key="1">
    <source>
        <dbReference type="SAM" id="Phobius"/>
    </source>
</evidence>
<name>A0A0V0QGX9_PSEPJ</name>
<keyword evidence="3" id="KW-1185">Reference proteome</keyword>